<dbReference type="Pfam" id="PF13061">
    <property type="entry name" value="DUF3923"/>
    <property type="match status" value="1"/>
</dbReference>
<gene>
    <name evidence="2" type="ORF">HZY91_03715</name>
</gene>
<comment type="caution">
    <text evidence="2">The sequence shown here is derived from an EMBL/GenBank/DDBJ whole genome shotgun (WGS) entry which is preliminary data.</text>
</comment>
<reference evidence="2 3" key="1">
    <citation type="submission" date="2020-07" db="EMBL/GenBank/DDBJ databases">
        <title>Facklamia lactis sp. nov., isolated from raw milk.</title>
        <authorList>
            <person name="Doll E.V."/>
            <person name="Huptas C."/>
            <person name="Staib L."/>
            <person name="Wenning M."/>
            <person name="Scherer S."/>
        </authorList>
    </citation>
    <scope>NUCLEOTIDE SEQUENCE [LARGE SCALE GENOMIC DNA]</scope>
    <source>
        <strain evidence="2 3">DSM 111018</strain>
    </source>
</reference>
<keyword evidence="3" id="KW-1185">Reference proteome</keyword>
<evidence type="ECO:0000313" key="2">
    <source>
        <dbReference type="EMBL" id="MBG9985999.1"/>
    </source>
</evidence>
<evidence type="ECO:0000313" key="3">
    <source>
        <dbReference type="Proteomes" id="UP000721415"/>
    </source>
</evidence>
<dbReference type="Proteomes" id="UP000721415">
    <property type="component" value="Unassembled WGS sequence"/>
</dbReference>
<proteinExistence type="predicted"/>
<dbReference type="RefSeq" id="WP_197114922.1">
    <property type="nucleotide sequence ID" value="NZ_JACBXQ010000002.1"/>
</dbReference>
<name>A0ABS0LRU9_9LACT</name>
<keyword evidence="1" id="KW-0812">Transmembrane</keyword>
<organism evidence="2 3">
    <name type="scientific">Facklamia lactis</name>
    <dbReference type="NCBI Taxonomy" id="2749967"/>
    <lineage>
        <taxon>Bacteria</taxon>
        <taxon>Bacillati</taxon>
        <taxon>Bacillota</taxon>
        <taxon>Bacilli</taxon>
        <taxon>Lactobacillales</taxon>
        <taxon>Aerococcaceae</taxon>
        <taxon>Facklamia</taxon>
    </lineage>
</organism>
<dbReference type="EMBL" id="JACBXQ010000002">
    <property type="protein sequence ID" value="MBG9985999.1"/>
    <property type="molecule type" value="Genomic_DNA"/>
</dbReference>
<protein>
    <submittedName>
        <fullName evidence="2">DUF3923 family protein</fullName>
    </submittedName>
</protein>
<accession>A0ABS0LRU9</accession>
<sequence>MKVWRMVSIAEFIIYIVVSLFLFLRVNDGAGAANTLEVKMISFAVWTVFNFFIFFIQWVWYKRIHKNKRLK</sequence>
<keyword evidence="1" id="KW-1133">Transmembrane helix</keyword>
<evidence type="ECO:0000256" key="1">
    <source>
        <dbReference type="SAM" id="Phobius"/>
    </source>
</evidence>
<feature type="transmembrane region" description="Helical" evidence="1">
    <location>
        <begin position="7"/>
        <end position="26"/>
    </location>
</feature>
<feature type="transmembrane region" description="Helical" evidence="1">
    <location>
        <begin position="38"/>
        <end position="61"/>
    </location>
</feature>
<dbReference type="InterPro" id="IPR025037">
    <property type="entry name" value="DUF3923"/>
</dbReference>
<keyword evidence="1" id="KW-0472">Membrane</keyword>